<dbReference type="HOGENOM" id="CLU_007100_1_3_4"/>
<gene>
    <name evidence="5" type="primary">nuoN</name>
    <name evidence="8" type="ORF">CDSE_0778</name>
</gene>
<keyword evidence="9" id="KW-1185">Reference proteome</keyword>
<keyword evidence="5" id="KW-0830">Ubiquinone</keyword>
<dbReference type="Proteomes" id="UP000011547">
    <property type="component" value="Chromosome"/>
</dbReference>
<dbReference type="GO" id="GO:0005886">
    <property type="term" value="C:plasma membrane"/>
    <property type="evidence" value="ECO:0007669"/>
    <property type="project" value="UniProtKB-SubCell"/>
</dbReference>
<protein>
    <recommendedName>
        <fullName evidence="5">NADH-quinone oxidoreductase subunit N</fullName>
        <ecNumber evidence="5">7.1.1.-</ecNumber>
    </recommendedName>
    <alternativeName>
        <fullName evidence="5">NADH dehydrogenase I subunit N</fullName>
    </alternativeName>
    <alternativeName>
        <fullName evidence="5">NDH-1 subunit N</fullName>
    </alternativeName>
</protein>
<evidence type="ECO:0000313" key="8">
    <source>
        <dbReference type="EMBL" id="AGF47039.1"/>
    </source>
</evidence>
<dbReference type="RefSeq" id="WP_015396450.1">
    <property type="nucleotide sequence ID" value="NC_020294.1"/>
</dbReference>
<keyword evidence="4 5" id="KW-0472">Membrane</keyword>
<evidence type="ECO:0000256" key="3">
    <source>
        <dbReference type="ARBA" id="ARBA00022989"/>
    </source>
</evidence>
<keyword evidence="5" id="KW-0813">Transport</keyword>
<dbReference type="NCBIfam" id="TIGR01770">
    <property type="entry name" value="NDH_I_N"/>
    <property type="match status" value="1"/>
</dbReference>
<keyword evidence="5" id="KW-0520">NAD</keyword>
<feature type="transmembrane region" description="Helical" evidence="5">
    <location>
        <begin position="132"/>
        <end position="151"/>
    </location>
</feature>
<dbReference type="GO" id="GO:0050136">
    <property type="term" value="F:NADH dehydrogenase (quinone) (non-electrogenic) activity"/>
    <property type="evidence" value="ECO:0007669"/>
    <property type="project" value="UniProtKB-UniRule"/>
</dbReference>
<feature type="transmembrane region" description="Helical" evidence="5">
    <location>
        <begin position="242"/>
        <end position="264"/>
    </location>
</feature>
<feature type="transmembrane region" description="Helical" evidence="5">
    <location>
        <begin position="36"/>
        <end position="55"/>
    </location>
</feature>
<keyword evidence="5" id="KW-1003">Cell membrane</keyword>
<evidence type="ECO:0000256" key="1">
    <source>
        <dbReference type="ARBA" id="ARBA00004127"/>
    </source>
</evidence>
<feature type="transmembrane region" description="Helical" evidence="5">
    <location>
        <begin position="379"/>
        <end position="402"/>
    </location>
</feature>
<dbReference type="GO" id="GO:0012505">
    <property type="term" value="C:endomembrane system"/>
    <property type="evidence" value="ECO:0007669"/>
    <property type="project" value="UniProtKB-SubCell"/>
</dbReference>
<comment type="subunit">
    <text evidence="5">NDH-1 is composed of 14 different subunits. Subunits NuoA, H, J, K, L, M, N constitute the membrane sector of the complex.</text>
</comment>
<feature type="transmembrane region" description="Helical" evidence="5">
    <location>
        <begin position="75"/>
        <end position="95"/>
    </location>
</feature>
<dbReference type="Pfam" id="PF00361">
    <property type="entry name" value="Proton_antipo_M"/>
    <property type="match status" value="1"/>
</dbReference>
<dbReference type="EMBL" id="CP003803">
    <property type="protein sequence ID" value="AGF47039.1"/>
    <property type="molecule type" value="Genomic_DNA"/>
</dbReference>
<evidence type="ECO:0000313" key="9">
    <source>
        <dbReference type="Proteomes" id="UP000011547"/>
    </source>
</evidence>
<comment type="similarity">
    <text evidence="5">Belongs to the complex I subunit 2 family.</text>
</comment>
<dbReference type="eggNOG" id="COG1007">
    <property type="taxonomic scope" value="Bacteria"/>
</dbReference>
<keyword evidence="2 5" id="KW-0812">Transmembrane</keyword>
<feature type="transmembrane region" description="Helical" evidence="5">
    <location>
        <begin position="463"/>
        <end position="489"/>
    </location>
</feature>
<name>M1LUQ9_9PROT</name>
<feature type="transmembrane region" description="Helical" evidence="5">
    <location>
        <begin position="12"/>
        <end position="29"/>
    </location>
</feature>
<evidence type="ECO:0000256" key="5">
    <source>
        <dbReference type="HAMAP-Rule" id="MF_00445"/>
    </source>
</evidence>
<accession>M1LUQ9</accession>
<dbReference type="KEGG" id="kde:CDSE_0778"/>
<dbReference type="InterPro" id="IPR010096">
    <property type="entry name" value="NADH-Q_OxRdtase_suN/2"/>
</dbReference>
<dbReference type="GO" id="GO:0008137">
    <property type="term" value="F:NADH dehydrogenase (ubiquinone) activity"/>
    <property type="evidence" value="ECO:0007669"/>
    <property type="project" value="InterPro"/>
</dbReference>
<reference evidence="8 9" key="1">
    <citation type="journal article" date="2013" name="Genome Biol. Evol.">
        <title>Genome evolution and phylogenomic analysis of candidatus kinetoplastibacterium, the betaproteobacterial endosymbionts of strigomonas and angomonas.</title>
        <authorList>
            <person name="Alves J.M."/>
            <person name="Serrano M.G."/>
            <person name="Maia da Silva F."/>
            <person name="Voegtly L.J."/>
            <person name="Matveyev A.V."/>
            <person name="Teixeira M.M."/>
            <person name="Camargo E.P."/>
            <person name="Buck G.A."/>
        </authorList>
    </citation>
    <scope>NUCLEOTIDE SEQUENCE [LARGE SCALE GENOMIC DNA]</scope>
    <source>
        <strain evidence="8 9">TCC079E</strain>
    </source>
</reference>
<feature type="transmembrane region" description="Helical" evidence="5">
    <location>
        <begin position="163"/>
        <end position="187"/>
    </location>
</feature>
<dbReference type="GO" id="GO:0042773">
    <property type="term" value="P:ATP synthesis coupled electron transport"/>
    <property type="evidence" value="ECO:0007669"/>
    <property type="project" value="InterPro"/>
</dbReference>
<comment type="subcellular location">
    <subcellularLocation>
        <location evidence="5">Cell membrane</location>
        <topology evidence="5">Multi-pass membrane protein</topology>
    </subcellularLocation>
    <subcellularLocation>
        <location evidence="1">Endomembrane system</location>
        <topology evidence="1">Multi-pass membrane protein</topology>
    </subcellularLocation>
    <subcellularLocation>
        <location evidence="6">Membrane</location>
        <topology evidence="6">Multi-pass membrane protein</topology>
    </subcellularLocation>
</comment>
<evidence type="ECO:0000256" key="2">
    <source>
        <dbReference type="ARBA" id="ARBA00022692"/>
    </source>
</evidence>
<keyword evidence="5" id="KW-1278">Translocase</keyword>
<evidence type="ECO:0000256" key="4">
    <source>
        <dbReference type="ARBA" id="ARBA00023136"/>
    </source>
</evidence>
<feature type="transmembrane region" description="Helical" evidence="5">
    <location>
        <begin position="336"/>
        <end position="359"/>
    </location>
</feature>
<keyword evidence="8" id="KW-0560">Oxidoreductase</keyword>
<evidence type="ECO:0000259" key="7">
    <source>
        <dbReference type="Pfam" id="PF00361"/>
    </source>
</evidence>
<dbReference type="AlphaFoldDB" id="M1LUQ9"/>
<feature type="transmembrane region" description="Helical" evidence="5">
    <location>
        <begin position="302"/>
        <end position="324"/>
    </location>
</feature>
<feature type="transmembrane region" description="Helical" evidence="5">
    <location>
        <begin position="207"/>
        <end position="230"/>
    </location>
</feature>
<dbReference type="PATRIC" id="fig|1208919.3.peg.480"/>
<dbReference type="EC" id="7.1.1.-" evidence="5"/>
<keyword evidence="3 5" id="KW-1133">Transmembrane helix</keyword>
<feature type="transmembrane region" description="Helical" evidence="5">
    <location>
        <begin position="414"/>
        <end position="434"/>
    </location>
</feature>
<dbReference type="PANTHER" id="PTHR22773">
    <property type="entry name" value="NADH DEHYDROGENASE"/>
    <property type="match status" value="1"/>
</dbReference>
<comment type="catalytic activity">
    <reaction evidence="5">
        <text>a quinone + NADH + 5 H(+)(in) = a quinol + NAD(+) + 4 H(+)(out)</text>
        <dbReference type="Rhea" id="RHEA:57888"/>
        <dbReference type="ChEBI" id="CHEBI:15378"/>
        <dbReference type="ChEBI" id="CHEBI:24646"/>
        <dbReference type="ChEBI" id="CHEBI:57540"/>
        <dbReference type="ChEBI" id="CHEBI:57945"/>
        <dbReference type="ChEBI" id="CHEBI:132124"/>
    </reaction>
</comment>
<comment type="function">
    <text evidence="5">NDH-1 shuttles electrons from NADH, via FMN and iron-sulfur (Fe-S) centers, to quinones in the respiratory chain. The immediate electron acceptor for the enzyme in this species is believed to be ubiquinone. Couples the redox reaction to proton translocation (for every two electrons transferred, four hydrogen ions are translocated across the cytoplasmic membrane), and thus conserves the redox energy in a proton gradient.</text>
</comment>
<dbReference type="HAMAP" id="MF_00445">
    <property type="entry name" value="NDH1_NuoN_1"/>
    <property type="match status" value="1"/>
</dbReference>
<keyword evidence="5" id="KW-0874">Quinone</keyword>
<dbReference type="InterPro" id="IPR001750">
    <property type="entry name" value="ND/Mrp_TM"/>
</dbReference>
<feature type="domain" description="NADH:quinone oxidoreductase/Mrp antiporter transmembrane" evidence="7">
    <location>
        <begin position="128"/>
        <end position="429"/>
    </location>
</feature>
<dbReference type="STRING" id="1208919.CDSE_0778"/>
<sequence>MNIMVQNNNFIFALPEIVLLFSTLIIILLDIIKKDTFVTFISSIVTLFILSLLSVIQYKLAMFGQAFNGLLIVDNLSYCFKILLYISIIFSFIYSKSYVRDFDIISSGGEFYSLTLLSLLGQMVMVSSGNLITIYLGLELMSLPLYAMIAMRKDYYQSIESSLKYFILGSIASAILLYGFSLIYGVTSSLDIVEISKVISEANERKIIVFGMIFIISGLAFKLGVVPFHMWVPDVYQGSPTIITLIISTVPKIAAFVVTVRLLFNCFSNLFLDWQLIIIIFAFLSITIGNLAAIMQKSFKRMLAYSTISHMGFILLGLINVEILDSGLLLLGYSSSVFYIISYIITNFLIFGILLYLSYPNFDCDNLDDFKGLNKKEPVLSLLILISMLSLAGLPPFVGFYAKFAVFQVLINSNHLYIAIYSVILSVIGAFYYLRIIKILYFDYNDNSPFINKRDAYSTFQKAVLIFNGVIIVIISIFPEILMSLSIFISS</sequence>
<evidence type="ECO:0000256" key="6">
    <source>
        <dbReference type="RuleBase" id="RU000320"/>
    </source>
</evidence>
<dbReference type="NCBIfam" id="NF004442">
    <property type="entry name" value="PRK05777.1-5"/>
    <property type="match status" value="1"/>
</dbReference>
<feature type="transmembrane region" description="Helical" evidence="5">
    <location>
        <begin position="276"/>
        <end position="295"/>
    </location>
</feature>
<organism evidence="8 9">
    <name type="scientific">Candidatus Kinetoplastidibacterium desouzai TCC079E</name>
    <dbReference type="NCBI Taxonomy" id="1208919"/>
    <lineage>
        <taxon>Bacteria</taxon>
        <taxon>Pseudomonadati</taxon>
        <taxon>Pseudomonadota</taxon>
        <taxon>Betaproteobacteria</taxon>
        <taxon>Candidatus Kinetoplastidibacterium</taxon>
    </lineage>
</organism>
<proteinExistence type="inferred from homology"/>
<dbReference type="GO" id="GO:0048038">
    <property type="term" value="F:quinone binding"/>
    <property type="evidence" value="ECO:0007669"/>
    <property type="project" value="UniProtKB-KW"/>
</dbReference>